<keyword evidence="2 7" id="KW-0805">Transcription regulation</keyword>
<comment type="subcellular location">
    <subcellularLocation>
        <location evidence="1 7">Nucleus</location>
    </subcellularLocation>
</comment>
<sequence length="461" mass="52033">MELQEQEVQNTQNLEVQNISNLQTVDLQTLQNLQPNQTLQPVDLQSLQNAGVDIQNLQNQQIFDPQSYLNLLQSQLQSVQVPLQTTGGQQQVFQLGQNQVLQGQPIMLQQIQNQAIPISGQTGQQVQIQGQNGQTFQIQTQNGQIQQLPFITNQSFQGQAIPQQIIFQQPNGQNQLMNSFLQTANGQIIWQQPITGDNNQQQLQTQNMFQVQYPQNLNQFIPANNQMINNQFLQPVQTPTGTFYHQNGQLIQTTSSDDQQAITTTDTNNQNLTNNNNNQTTAITTDNDNSNVLLMVPGSTNTTTVNRLPIPNCDDVVDEPLYVNAKQYHRILKRRIARAKLEAEGKISRYRKKYLHESRHKHALKRVRGNGGRFFSLKKEVEIAIKQEPMSPSNNPYCFENDHFSTMNLAGTVNCALPFVPKLEPEDPPMTSSDQFNQSTLVTDISSIAMATHIHDHSLVS</sequence>
<dbReference type="Proteomes" id="UP001347796">
    <property type="component" value="Unassembled WGS sequence"/>
</dbReference>
<dbReference type="Pfam" id="PF02045">
    <property type="entry name" value="CBFB_NFYA"/>
    <property type="match status" value="1"/>
</dbReference>
<reference evidence="8 9" key="1">
    <citation type="submission" date="2024-01" db="EMBL/GenBank/DDBJ databases">
        <title>The genome of the rayed Mediterranean limpet Patella caerulea (Linnaeus, 1758).</title>
        <authorList>
            <person name="Anh-Thu Weber A."/>
            <person name="Halstead-Nussloch G."/>
        </authorList>
    </citation>
    <scope>NUCLEOTIDE SEQUENCE [LARGE SCALE GENOMIC DNA]</scope>
    <source>
        <strain evidence="8">AATW-2023a</strain>
        <tissue evidence="8">Whole specimen</tissue>
    </source>
</reference>
<dbReference type="EMBL" id="JAZGQO010000002">
    <property type="protein sequence ID" value="KAK6192173.1"/>
    <property type="molecule type" value="Genomic_DNA"/>
</dbReference>
<dbReference type="PROSITE" id="PS51152">
    <property type="entry name" value="NFYA_HAP2_2"/>
    <property type="match status" value="1"/>
</dbReference>
<dbReference type="InterPro" id="IPR001289">
    <property type="entry name" value="NFYA"/>
</dbReference>
<comment type="caution">
    <text evidence="8">The sequence shown here is derived from an EMBL/GenBank/DDBJ whole genome shotgun (WGS) entry which is preliminary data.</text>
</comment>
<evidence type="ECO:0000313" key="9">
    <source>
        <dbReference type="Proteomes" id="UP001347796"/>
    </source>
</evidence>
<dbReference type="PROSITE" id="PS00686">
    <property type="entry name" value="NFYA_HAP2_1"/>
    <property type="match status" value="1"/>
</dbReference>
<evidence type="ECO:0000256" key="6">
    <source>
        <dbReference type="ARBA" id="ARBA00023242"/>
    </source>
</evidence>
<dbReference type="GO" id="GO:0003677">
    <property type="term" value="F:DNA binding"/>
    <property type="evidence" value="ECO:0007669"/>
    <property type="project" value="UniProtKB-KW"/>
</dbReference>
<organism evidence="8 9">
    <name type="scientific">Patella caerulea</name>
    <name type="common">Rayed Mediterranean limpet</name>
    <dbReference type="NCBI Taxonomy" id="87958"/>
    <lineage>
        <taxon>Eukaryota</taxon>
        <taxon>Metazoa</taxon>
        <taxon>Spiralia</taxon>
        <taxon>Lophotrochozoa</taxon>
        <taxon>Mollusca</taxon>
        <taxon>Gastropoda</taxon>
        <taxon>Patellogastropoda</taxon>
        <taxon>Patelloidea</taxon>
        <taxon>Patellidae</taxon>
        <taxon>Patella</taxon>
    </lineage>
</organism>
<dbReference type="AlphaFoldDB" id="A0AAN8K3H9"/>
<dbReference type="GO" id="GO:0003700">
    <property type="term" value="F:DNA-binding transcription factor activity"/>
    <property type="evidence" value="ECO:0007669"/>
    <property type="project" value="UniProtKB-UniRule"/>
</dbReference>
<evidence type="ECO:0000256" key="7">
    <source>
        <dbReference type="RuleBase" id="RU367155"/>
    </source>
</evidence>
<comment type="subunit">
    <text evidence="7">Heterotrimer.</text>
</comment>
<accession>A0AAN8K3H9</accession>
<evidence type="ECO:0000256" key="5">
    <source>
        <dbReference type="ARBA" id="ARBA00023163"/>
    </source>
</evidence>
<evidence type="ECO:0000256" key="1">
    <source>
        <dbReference type="ARBA" id="ARBA00004123"/>
    </source>
</evidence>
<keyword evidence="5 7" id="KW-0804">Transcription</keyword>
<dbReference type="SMART" id="SM00521">
    <property type="entry name" value="CBF"/>
    <property type="match status" value="1"/>
</dbReference>
<keyword evidence="4" id="KW-0010">Activator</keyword>
<evidence type="ECO:0000256" key="4">
    <source>
        <dbReference type="ARBA" id="ARBA00023159"/>
    </source>
</evidence>
<keyword evidence="3 7" id="KW-0238">DNA-binding</keyword>
<dbReference type="Gene3D" id="6.10.250.2430">
    <property type="match status" value="1"/>
</dbReference>
<keyword evidence="6 7" id="KW-0539">Nucleus</keyword>
<dbReference type="InterPro" id="IPR018362">
    <property type="entry name" value="CCAAT-binding_factor_CS"/>
</dbReference>
<protein>
    <recommendedName>
        <fullName evidence="7">Nuclear transcription factor Y subunit</fullName>
    </recommendedName>
</protein>
<comment type="function">
    <text evidence="7">Component of the sequence-specific heterotrimeric transcription factor (NF-Y) which specifically recognizes a 5'-CCAAT-3' box motif found in the promoters of its target genes.</text>
</comment>
<dbReference type="PANTHER" id="PTHR12632">
    <property type="entry name" value="TRANSCRIPTION FACTOR NF-Y ALPHA-RELATED"/>
    <property type="match status" value="1"/>
</dbReference>
<dbReference type="PRINTS" id="PR00616">
    <property type="entry name" value="CCAATSUBUNTB"/>
</dbReference>
<proteinExistence type="inferred from homology"/>
<gene>
    <name evidence="8" type="ORF">SNE40_003691</name>
</gene>
<name>A0AAN8K3H9_PATCE</name>
<comment type="similarity">
    <text evidence="7">Belongs to the NFYA/HAP2 subunit family.</text>
</comment>
<dbReference type="GO" id="GO:0016602">
    <property type="term" value="C:CCAAT-binding factor complex"/>
    <property type="evidence" value="ECO:0007669"/>
    <property type="project" value="InterPro"/>
</dbReference>
<evidence type="ECO:0000256" key="2">
    <source>
        <dbReference type="ARBA" id="ARBA00023015"/>
    </source>
</evidence>
<keyword evidence="9" id="KW-1185">Reference proteome</keyword>
<evidence type="ECO:0000313" key="8">
    <source>
        <dbReference type="EMBL" id="KAK6192173.1"/>
    </source>
</evidence>
<evidence type="ECO:0000256" key="3">
    <source>
        <dbReference type="ARBA" id="ARBA00023125"/>
    </source>
</evidence>